<name>A0ACC6FU42_9HELI</name>
<evidence type="ECO:0000313" key="1">
    <source>
        <dbReference type="EMBL" id="MDL0082607.1"/>
    </source>
</evidence>
<accession>A0ACC6FU42</accession>
<evidence type="ECO:0000313" key="2">
    <source>
        <dbReference type="Proteomes" id="UP001173802"/>
    </source>
</evidence>
<protein>
    <submittedName>
        <fullName evidence="1">Uncharacterized protein</fullName>
    </submittedName>
</protein>
<keyword evidence="2" id="KW-1185">Reference proteome</keyword>
<dbReference type="Proteomes" id="UP001173802">
    <property type="component" value="Unassembled WGS sequence"/>
</dbReference>
<dbReference type="EMBL" id="JANURN010000007">
    <property type="protein sequence ID" value="MDL0082607.1"/>
    <property type="molecule type" value="Genomic_DNA"/>
</dbReference>
<organism evidence="1 2">
    <name type="scientific">Helicobacter zhangjianzhongii</name>
    <dbReference type="NCBI Taxonomy" id="2974574"/>
    <lineage>
        <taxon>Bacteria</taxon>
        <taxon>Pseudomonadati</taxon>
        <taxon>Campylobacterota</taxon>
        <taxon>Epsilonproteobacteria</taxon>
        <taxon>Campylobacterales</taxon>
        <taxon>Helicobacteraceae</taxon>
        <taxon>Helicobacter</taxon>
    </lineage>
</organism>
<gene>
    <name evidence="1" type="ORF">NYG90_08000</name>
</gene>
<comment type="caution">
    <text evidence="1">The sequence shown here is derived from an EMBL/GenBank/DDBJ whole genome shotgun (WGS) entry which is preliminary data.</text>
</comment>
<reference evidence="1 2" key="1">
    <citation type="journal article" date="2023" name="Microorganisms">
        <title>Isolation and Genomic Characteristics of Cat-Borne Campylobacter felis sp. nov. and Sheep-Borne Campylobacter ovis sp. nov.</title>
        <authorList>
            <person name="Wang H."/>
            <person name="Li Y."/>
            <person name="Gu Y."/>
            <person name="Zhou G."/>
            <person name="Chen X."/>
            <person name="Zhang X."/>
            <person name="Shao Z."/>
            <person name="Zhang J."/>
            <person name="Zhang M."/>
        </authorList>
    </citation>
    <scope>NUCLEOTIDE SEQUENCE [LARGE SCALE GENOMIC DNA]</scope>
    <source>
        <strain evidence="1 2">XJK30-2</strain>
    </source>
</reference>
<proteinExistence type="predicted"/>
<sequence>MSILLLILAGVVVYYLYITLQDYLKNPLQSPTQEPKPSSPYPLESTPYTAQDPAQKLQDSYEGASITLLAYILQAGVRKQAKPTSKQDSSPLESTFTPLQIGLVEEFIRSLSLHATKPEYEQNLRDLLTHYAPAYLSHTPPLNTPKTRSSLDFSTLEQPSIAHLAEIFLDHTYGEYKKRLQFVGFILMLAWSDKDLNHDEQDIILDIAAFLEIDNTDFNALYASFETLESSSDEALLAQSAKALEQLWSEQKEQDQASLQQVFFTHIQKLCANARKKDKPQAELLPTLWACEQAYTDILQQLGSSAKSRTPKASKSSKSSDKSSDKVDSTPKSARLGKNVDSSLESTFAPKSSSKDSSPTEAKMDSADSMESTTPQSTKKRDSSWDNI</sequence>